<proteinExistence type="predicted"/>
<dbReference type="InterPro" id="IPR002110">
    <property type="entry name" value="Ankyrin_rpt"/>
</dbReference>
<dbReference type="GO" id="GO:0000132">
    <property type="term" value="P:establishment of mitotic spindle orientation"/>
    <property type="evidence" value="ECO:0007669"/>
    <property type="project" value="TreeGrafter"/>
</dbReference>
<feature type="transmembrane region" description="Helical" evidence="1">
    <location>
        <begin position="41"/>
        <end position="61"/>
    </location>
</feature>
<dbReference type="PANTHER" id="PTHR21437:SF1">
    <property type="entry name" value="WIDE AWAKE"/>
    <property type="match status" value="1"/>
</dbReference>
<reference evidence="2 3" key="1">
    <citation type="submission" date="2019-01" db="EMBL/GenBank/DDBJ databases">
        <title>A draft genome assembly of the solar-powered sea slug Elysia chlorotica.</title>
        <authorList>
            <person name="Cai H."/>
            <person name="Li Q."/>
            <person name="Fang X."/>
            <person name="Li J."/>
            <person name="Curtis N.E."/>
            <person name="Altenburger A."/>
            <person name="Shibata T."/>
            <person name="Feng M."/>
            <person name="Maeda T."/>
            <person name="Schwartz J.A."/>
            <person name="Shigenobu S."/>
            <person name="Lundholm N."/>
            <person name="Nishiyama T."/>
            <person name="Yang H."/>
            <person name="Hasebe M."/>
            <person name="Li S."/>
            <person name="Pierce S.K."/>
            <person name="Wang J."/>
        </authorList>
    </citation>
    <scope>NUCLEOTIDE SEQUENCE [LARGE SCALE GENOMIC DNA]</scope>
    <source>
        <strain evidence="2">EC2010</strain>
        <tissue evidence="2">Whole organism of an adult</tissue>
    </source>
</reference>
<feature type="non-terminal residue" evidence="2">
    <location>
        <position position="1"/>
    </location>
</feature>
<keyword evidence="3" id="KW-1185">Reference proteome</keyword>
<evidence type="ECO:0000313" key="3">
    <source>
        <dbReference type="Proteomes" id="UP000271974"/>
    </source>
</evidence>
<keyword evidence="1" id="KW-0812">Transmembrane</keyword>
<evidence type="ECO:0000256" key="1">
    <source>
        <dbReference type="SAM" id="Phobius"/>
    </source>
</evidence>
<gene>
    <name evidence="2" type="ORF">EGW08_003292</name>
</gene>
<dbReference type="SUPFAM" id="SSF48403">
    <property type="entry name" value="Ankyrin repeat"/>
    <property type="match status" value="1"/>
</dbReference>
<dbReference type="EMBL" id="RQTK01000070">
    <property type="protein sequence ID" value="RUS88956.1"/>
    <property type="molecule type" value="Genomic_DNA"/>
</dbReference>
<dbReference type="STRING" id="188477.A0A3S0ZX86"/>
<keyword evidence="1" id="KW-0472">Membrane</keyword>
<name>A0A3S0ZX86_ELYCH</name>
<organism evidence="2 3">
    <name type="scientific">Elysia chlorotica</name>
    <name type="common">Eastern emerald elysia</name>
    <name type="synonym">Sea slug</name>
    <dbReference type="NCBI Taxonomy" id="188477"/>
    <lineage>
        <taxon>Eukaryota</taxon>
        <taxon>Metazoa</taxon>
        <taxon>Spiralia</taxon>
        <taxon>Lophotrochozoa</taxon>
        <taxon>Mollusca</taxon>
        <taxon>Gastropoda</taxon>
        <taxon>Heterobranchia</taxon>
        <taxon>Euthyneura</taxon>
        <taxon>Panpulmonata</taxon>
        <taxon>Sacoglossa</taxon>
        <taxon>Placobranchoidea</taxon>
        <taxon>Plakobranchidae</taxon>
        <taxon>Elysia</taxon>
    </lineage>
</organism>
<dbReference type="GO" id="GO:0061172">
    <property type="term" value="P:regulation of establishment of bipolar cell polarity"/>
    <property type="evidence" value="ECO:0007669"/>
    <property type="project" value="TreeGrafter"/>
</dbReference>
<keyword evidence="1" id="KW-1133">Transmembrane helix</keyword>
<dbReference type="SMART" id="SM00248">
    <property type="entry name" value="ANK"/>
    <property type="match status" value="2"/>
</dbReference>
<feature type="non-terminal residue" evidence="2">
    <location>
        <position position="157"/>
    </location>
</feature>
<dbReference type="Proteomes" id="UP000271974">
    <property type="component" value="Unassembled WGS sequence"/>
</dbReference>
<protein>
    <submittedName>
        <fullName evidence="2">Uncharacterized protein</fullName>
    </submittedName>
</protein>
<dbReference type="AlphaFoldDB" id="A0A3S0ZX86"/>
<sequence>ISRLETSSSSGNLHKLSRRLVLREKKEPLSPSRSRSISLDWAYLFCFCFSLNSFNFFFSNFSDSQKKKSMSIDIPDSQLPGKRKVDKEKRYLQDSAALFEAVEQQQLDVVKRILGCSNVDINSLNGEDLSVLDIAVMTNNIPMAKMLLSRGAKESPI</sequence>
<dbReference type="InterPro" id="IPR036770">
    <property type="entry name" value="Ankyrin_rpt-contain_sf"/>
</dbReference>
<evidence type="ECO:0000313" key="2">
    <source>
        <dbReference type="EMBL" id="RUS88956.1"/>
    </source>
</evidence>
<comment type="caution">
    <text evidence="2">The sequence shown here is derived from an EMBL/GenBank/DDBJ whole genome shotgun (WGS) entry which is preliminary data.</text>
</comment>
<dbReference type="Pfam" id="PF13637">
    <property type="entry name" value="Ank_4"/>
    <property type="match status" value="1"/>
</dbReference>
<dbReference type="GO" id="GO:0005819">
    <property type="term" value="C:spindle"/>
    <property type="evidence" value="ECO:0007669"/>
    <property type="project" value="TreeGrafter"/>
</dbReference>
<accession>A0A3S0ZX86</accession>
<dbReference type="InterPro" id="IPR039269">
    <property type="entry name" value="ANKFN1"/>
</dbReference>
<dbReference type="OrthoDB" id="2428204at2759"/>
<dbReference type="Gene3D" id="1.25.40.20">
    <property type="entry name" value="Ankyrin repeat-containing domain"/>
    <property type="match status" value="1"/>
</dbReference>
<dbReference type="PANTHER" id="PTHR21437">
    <property type="entry name" value="WIDE AWAKE"/>
    <property type="match status" value="1"/>
</dbReference>